<feature type="binding site" evidence="6">
    <location>
        <begin position="274"/>
        <end position="277"/>
    </location>
    <ligand>
        <name>GTP</name>
        <dbReference type="ChEBI" id="CHEBI:37565"/>
    </ligand>
</feature>
<sequence length="449" mass="47551">MLAPYARDTIAAVATASGRGAVGIVRVSGPDAFFIAEKLTGRPLPPFRQAALRSCLTENGVVLDQGLLLCFSGPQSFTGEDVVEFQGHGGQQAPLLVWKRFLELGARAAAPGEFSQRAYLNGRLDLAQAEAIADLIDAGSRQAALGAVRSLRGEFSEQVEALRARLTAIRVQVEASVDFVEEDDVDEAAAERMVGELKEILGATRQLLRSAQQGVKLAQGAIVVLAGAPNVGKSSLLNRLAGEDRAIVTPVAGTTRDLLHTDLVVQGMPVQVIDTAGIRDTDDPVEREGVARARRALANADVALLLDTAETPASDQLLVELPASACLLKVRNKIDVSGESPGFDSARNIFAISALTGSGIDILVTEVIRRMGGPGTDETVFTARARQVRALEQCLEALERAHSLAVHATGVELMAEELRQAQEHLGSITGRISADQLLGEIFATFCIGK</sequence>
<dbReference type="Pfam" id="PF01926">
    <property type="entry name" value="MMR_HSR1"/>
    <property type="match status" value="1"/>
</dbReference>
<proteinExistence type="inferred from homology"/>
<dbReference type="CDD" id="cd04164">
    <property type="entry name" value="trmE"/>
    <property type="match status" value="1"/>
</dbReference>
<dbReference type="InterPro" id="IPR006073">
    <property type="entry name" value="GTP-bd"/>
</dbReference>
<evidence type="ECO:0000256" key="7">
    <source>
        <dbReference type="RuleBase" id="RU003313"/>
    </source>
</evidence>
<evidence type="ECO:0000256" key="3">
    <source>
        <dbReference type="ARBA" id="ARBA00022741"/>
    </source>
</evidence>
<dbReference type="KEGG" id="aaeo:BJI67_15695"/>
<evidence type="ECO:0000313" key="10">
    <source>
        <dbReference type="Proteomes" id="UP000095342"/>
    </source>
</evidence>
<feature type="binding site" evidence="6">
    <location>
        <position position="251"/>
    </location>
    <ligand>
        <name>K(+)</name>
        <dbReference type="ChEBI" id="CHEBI:29103"/>
    </ligand>
</feature>
<dbReference type="GO" id="GO:0005829">
    <property type="term" value="C:cytosol"/>
    <property type="evidence" value="ECO:0007669"/>
    <property type="project" value="TreeGrafter"/>
</dbReference>
<dbReference type="InterPro" id="IPR027368">
    <property type="entry name" value="MnmE_dom2"/>
</dbReference>
<gene>
    <name evidence="6" type="primary">mnmE</name>
    <name evidence="6" type="synonym">trmE</name>
    <name evidence="9" type="ORF">BJI67_15695</name>
</gene>
<feature type="binding site" evidence="6">
    <location>
        <position position="449"/>
    </location>
    <ligand>
        <name>(6S)-5-formyl-5,6,7,8-tetrahydrofolate</name>
        <dbReference type="ChEBI" id="CHEBI:57457"/>
    </ligand>
</feature>
<comment type="subcellular location">
    <subcellularLocation>
        <location evidence="6">Cytoplasm</location>
    </subcellularLocation>
</comment>
<feature type="domain" description="TrmE-type G" evidence="8">
    <location>
        <begin position="220"/>
        <end position="372"/>
    </location>
</feature>
<dbReference type="Gene3D" id="3.40.50.300">
    <property type="entry name" value="P-loop containing nucleotide triphosphate hydrolases"/>
    <property type="match status" value="1"/>
</dbReference>
<evidence type="ECO:0000256" key="2">
    <source>
        <dbReference type="ARBA" id="ARBA00022694"/>
    </source>
</evidence>
<organism evidence="9 10">
    <name type="scientific">Acidihalobacter aeolianus</name>
    <dbReference type="NCBI Taxonomy" id="2792603"/>
    <lineage>
        <taxon>Bacteria</taxon>
        <taxon>Pseudomonadati</taxon>
        <taxon>Pseudomonadota</taxon>
        <taxon>Gammaproteobacteria</taxon>
        <taxon>Chromatiales</taxon>
        <taxon>Ectothiorhodospiraceae</taxon>
        <taxon>Acidihalobacter</taxon>
    </lineage>
</organism>
<dbReference type="InterPro" id="IPR005225">
    <property type="entry name" value="Small_GTP-bd"/>
</dbReference>
<dbReference type="NCBIfam" id="TIGR00231">
    <property type="entry name" value="small_GTP"/>
    <property type="match status" value="1"/>
</dbReference>
<feature type="binding site" evidence="6">
    <location>
        <position position="255"/>
    </location>
    <ligand>
        <name>Mg(2+)</name>
        <dbReference type="ChEBI" id="CHEBI:18420"/>
    </ligand>
</feature>
<dbReference type="SUPFAM" id="SSF116878">
    <property type="entry name" value="TrmE connector domain"/>
    <property type="match status" value="1"/>
</dbReference>
<feature type="binding site" evidence="6">
    <location>
        <position position="26"/>
    </location>
    <ligand>
        <name>(6S)-5-formyl-5,6,7,8-tetrahydrofolate</name>
        <dbReference type="ChEBI" id="CHEBI:57457"/>
    </ligand>
</feature>
<comment type="function">
    <text evidence="6">Exhibits a very high intrinsic GTPase hydrolysis rate. Involved in the addition of a carboxymethylaminomethyl (cmnm) group at the wobble position (U34) of certain tRNAs, forming tRNA-cmnm(5)s(2)U34.</text>
</comment>
<dbReference type="HAMAP" id="MF_00379">
    <property type="entry name" value="GTPase_MnmE"/>
    <property type="match status" value="1"/>
</dbReference>
<dbReference type="Gene3D" id="1.20.120.430">
    <property type="entry name" value="tRNA modification GTPase MnmE domain 2"/>
    <property type="match status" value="1"/>
</dbReference>
<feature type="binding site" evidence="6">
    <location>
        <position position="84"/>
    </location>
    <ligand>
        <name>(6S)-5-formyl-5,6,7,8-tetrahydrofolate</name>
        <dbReference type="ChEBI" id="CHEBI:57457"/>
    </ligand>
</feature>
<dbReference type="Pfam" id="PF12631">
    <property type="entry name" value="MnmE_helical"/>
    <property type="match status" value="1"/>
</dbReference>
<feature type="binding site" evidence="6">
    <location>
        <position position="254"/>
    </location>
    <ligand>
        <name>K(+)</name>
        <dbReference type="ChEBI" id="CHEBI:29103"/>
    </ligand>
</feature>
<dbReference type="AlphaFoldDB" id="A0A1D8KBH9"/>
<dbReference type="GO" id="GO:0003924">
    <property type="term" value="F:GTPase activity"/>
    <property type="evidence" value="ECO:0007669"/>
    <property type="project" value="UniProtKB-UniRule"/>
</dbReference>
<dbReference type="NCBIfam" id="TIGR00450">
    <property type="entry name" value="mnmE_trmE_thdF"/>
    <property type="match status" value="1"/>
</dbReference>
<keyword evidence="2 6" id="KW-0819">tRNA processing</keyword>
<keyword evidence="10" id="KW-1185">Reference proteome</keyword>
<keyword evidence="6" id="KW-0460">Magnesium</keyword>
<evidence type="ECO:0000256" key="1">
    <source>
        <dbReference type="ARBA" id="ARBA00011043"/>
    </source>
</evidence>
<dbReference type="PANTHER" id="PTHR42714:SF2">
    <property type="entry name" value="TRNA MODIFICATION GTPASE GTPBP3, MITOCHONDRIAL"/>
    <property type="match status" value="1"/>
</dbReference>
<dbReference type="GO" id="GO:0002098">
    <property type="term" value="P:tRNA wobble uridine modification"/>
    <property type="evidence" value="ECO:0007669"/>
    <property type="project" value="TreeGrafter"/>
</dbReference>
<keyword evidence="6" id="KW-0479">Metal-binding</keyword>
<dbReference type="RefSeq" id="WP_070073842.1">
    <property type="nucleotide sequence ID" value="NZ_CP017448.1"/>
</dbReference>
<dbReference type="EMBL" id="CP017448">
    <property type="protein sequence ID" value="AOV18315.1"/>
    <property type="molecule type" value="Genomic_DNA"/>
</dbReference>
<feature type="binding site" evidence="6">
    <location>
        <position position="234"/>
    </location>
    <ligand>
        <name>Mg(2+)</name>
        <dbReference type="ChEBI" id="CHEBI:18420"/>
    </ligand>
</feature>
<comment type="cofactor">
    <cofactor evidence="6">
        <name>K(+)</name>
        <dbReference type="ChEBI" id="CHEBI:29103"/>
    </cofactor>
    <text evidence="6">Binds 1 potassium ion per subunit.</text>
</comment>
<keyword evidence="6" id="KW-0378">Hydrolase</keyword>
<comment type="caution">
    <text evidence="6">Lacks conserved residue(s) required for the propagation of feature annotation.</text>
</comment>
<keyword evidence="3 6" id="KW-0547">Nucleotide-binding</keyword>
<dbReference type="PANTHER" id="PTHR42714">
    <property type="entry name" value="TRNA MODIFICATION GTPASE GTPBP3"/>
    <property type="match status" value="1"/>
</dbReference>
<dbReference type="InterPro" id="IPR027417">
    <property type="entry name" value="P-loop_NTPase"/>
</dbReference>
<evidence type="ECO:0000313" key="9">
    <source>
        <dbReference type="EMBL" id="AOV18315.1"/>
    </source>
</evidence>
<dbReference type="PROSITE" id="PS51709">
    <property type="entry name" value="G_TRME"/>
    <property type="match status" value="1"/>
</dbReference>
<accession>A0A1D8KBH9</accession>
<keyword evidence="5 6" id="KW-0342">GTP-binding</keyword>
<dbReference type="GO" id="GO:0005525">
    <property type="term" value="F:GTP binding"/>
    <property type="evidence" value="ECO:0007669"/>
    <property type="project" value="UniProtKB-UniRule"/>
</dbReference>
<dbReference type="GO" id="GO:0046872">
    <property type="term" value="F:metal ion binding"/>
    <property type="evidence" value="ECO:0007669"/>
    <property type="project" value="UniProtKB-KW"/>
</dbReference>
<evidence type="ECO:0000256" key="6">
    <source>
        <dbReference type="HAMAP-Rule" id="MF_00379"/>
    </source>
</evidence>
<feature type="binding site" evidence="6">
    <location>
        <begin position="230"/>
        <end position="235"/>
    </location>
    <ligand>
        <name>GTP</name>
        <dbReference type="ChEBI" id="CHEBI:37565"/>
    </ligand>
</feature>
<dbReference type="InterPro" id="IPR004520">
    <property type="entry name" value="GTPase_MnmE"/>
</dbReference>
<dbReference type="GO" id="GO:0030488">
    <property type="term" value="P:tRNA methylation"/>
    <property type="evidence" value="ECO:0007669"/>
    <property type="project" value="TreeGrafter"/>
</dbReference>
<protein>
    <recommendedName>
        <fullName evidence="6">tRNA modification GTPase MnmE</fullName>
        <ecNumber evidence="6">3.6.-.-</ecNumber>
    </recommendedName>
</protein>
<evidence type="ECO:0000259" key="8">
    <source>
        <dbReference type="PROSITE" id="PS51709"/>
    </source>
</evidence>
<evidence type="ECO:0000256" key="5">
    <source>
        <dbReference type="ARBA" id="ARBA00023134"/>
    </source>
</evidence>
<feature type="binding site" evidence="6">
    <location>
        <position position="123"/>
    </location>
    <ligand>
        <name>(6S)-5-formyl-5,6,7,8-tetrahydrofolate</name>
        <dbReference type="ChEBI" id="CHEBI:57457"/>
    </ligand>
</feature>
<feature type="binding site" evidence="6">
    <location>
        <begin position="249"/>
        <end position="255"/>
    </location>
    <ligand>
        <name>GTP</name>
        <dbReference type="ChEBI" id="CHEBI:37565"/>
    </ligand>
</feature>
<feature type="binding site" evidence="6">
    <location>
        <position position="249"/>
    </location>
    <ligand>
        <name>K(+)</name>
        <dbReference type="ChEBI" id="CHEBI:29103"/>
    </ligand>
</feature>
<dbReference type="NCBIfam" id="NF003661">
    <property type="entry name" value="PRK05291.1-3"/>
    <property type="match status" value="1"/>
</dbReference>
<dbReference type="InterPro" id="IPR027266">
    <property type="entry name" value="TrmE/GcvT-like"/>
</dbReference>
<dbReference type="Proteomes" id="UP000095342">
    <property type="component" value="Chromosome"/>
</dbReference>
<dbReference type="Pfam" id="PF10396">
    <property type="entry name" value="TrmE_N"/>
    <property type="match status" value="1"/>
</dbReference>
<feature type="binding site" evidence="6">
    <location>
        <position position="230"/>
    </location>
    <ligand>
        <name>K(+)</name>
        <dbReference type="ChEBI" id="CHEBI:29103"/>
    </ligand>
</feature>
<comment type="similarity">
    <text evidence="1 6 7">Belongs to the TRAFAC class TrmE-Era-EngA-EngB-Septin-like GTPase superfamily. TrmE GTPase family.</text>
</comment>
<keyword evidence="6" id="KW-0963">Cytoplasm</keyword>
<evidence type="ECO:0000256" key="4">
    <source>
        <dbReference type="ARBA" id="ARBA00022958"/>
    </source>
</evidence>
<dbReference type="SUPFAM" id="SSF52540">
    <property type="entry name" value="P-loop containing nucleoside triphosphate hydrolases"/>
    <property type="match status" value="1"/>
</dbReference>
<reference evidence="9 10" key="1">
    <citation type="submission" date="2016-09" db="EMBL/GenBank/DDBJ databases">
        <title>Acidihalobacter prosperus V6 (DSM14174).</title>
        <authorList>
            <person name="Khaleque H.N."/>
            <person name="Ramsay J.P."/>
            <person name="Murphy R.J.T."/>
            <person name="Kaksonen A.H."/>
            <person name="Boxall N.J."/>
            <person name="Watkin E.L.J."/>
        </authorList>
    </citation>
    <scope>NUCLEOTIDE SEQUENCE [LARGE SCALE GENOMIC DNA]</scope>
    <source>
        <strain evidence="9 10">V6</strain>
    </source>
</reference>
<comment type="subunit">
    <text evidence="6">Homodimer. Heterotetramer of two MnmE and two MnmG subunits.</text>
</comment>
<dbReference type="Gene3D" id="3.30.1360.120">
    <property type="entry name" value="Probable tRNA modification gtpase trme, domain 1"/>
    <property type="match status" value="1"/>
</dbReference>
<dbReference type="InterPro" id="IPR031168">
    <property type="entry name" value="G_TrmE"/>
</dbReference>
<keyword evidence="4 6" id="KW-0630">Potassium</keyword>
<dbReference type="EC" id="3.6.-.-" evidence="6"/>
<dbReference type="InterPro" id="IPR018948">
    <property type="entry name" value="GTP-bd_TrmE_N"/>
</dbReference>
<dbReference type="CDD" id="cd14858">
    <property type="entry name" value="TrmE_N"/>
    <property type="match status" value="1"/>
</dbReference>
<dbReference type="InterPro" id="IPR025867">
    <property type="entry name" value="MnmE_helical"/>
</dbReference>
<name>A0A1D8KBH9_9GAMM</name>